<dbReference type="Proteomes" id="UP000693970">
    <property type="component" value="Unassembled WGS sequence"/>
</dbReference>
<dbReference type="OrthoDB" id="2310150at2759"/>
<dbReference type="InterPro" id="IPR050523">
    <property type="entry name" value="AKR_Detox_Biosynth"/>
</dbReference>
<dbReference type="EMBL" id="JAGRRH010000047">
    <property type="protein sequence ID" value="KAG7338855.1"/>
    <property type="molecule type" value="Genomic_DNA"/>
</dbReference>
<feature type="domain" description="NADP-dependent oxidoreductase" evidence="2">
    <location>
        <begin position="231"/>
        <end position="571"/>
    </location>
</feature>
<organism evidence="3 4">
    <name type="scientific">Nitzschia inconspicua</name>
    <dbReference type="NCBI Taxonomy" id="303405"/>
    <lineage>
        <taxon>Eukaryota</taxon>
        <taxon>Sar</taxon>
        <taxon>Stramenopiles</taxon>
        <taxon>Ochrophyta</taxon>
        <taxon>Bacillariophyta</taxon>
        <taxon>Bacillariophyceae</taxon>
        <taxon>Bacillariophycidae</taxon>
        <taxon>Bacillariales</taxon>
        <taxon>Bacillariaceae</taxon>
        <taxon>Nitzschia</taxon>
    </lineage>
</organism>
<reference evidence="3" key="2">
    <citation type="submission" date="2021-04" db="EMBL/GenBank/DDBJ databases">
        <authorList>
            <person name="Podell S."/>
        </authorList>
    </citation>
    <scope>NUCLEOTIDE SEQUENCE</scope>
    <source>
        <strain evidence="3">Hildebrandi</strain>
    </source>
</reference>
<keyword evidence="4" id="KW-1185">Reference proteome</keyword>
<dbReference type="PANTHER" id="PTHR43364">
    <property type="entry name" value="NADH-SPECIFIC METHYLGLYOXAL REDUCTASE-RELATED"/>
    <property type="match status" value="1"/>
</dbReference>
<proteinExistence type="predicted"/>
<evidence type="ECO:0000313" key="4">
    <source>
        <dbReference type="Proteomes" id="UP000693970"/>
    </source>
</evidence>
<dbReference type="InterPro" id="IPR023210">
    <property type="entry name" value="NADP_OxRdtase_dom"/>
</dbReference>
<dbReference type="CDD" id="cd19094">
    <property type="entry name" value="AKR_Tas-like"/>
    <property type="match status" value="1"/>
</dbReference>
<reference evidence="3" key="1">
    <citation type="journal article" date="2021" name="Sci. Rep.">
        <title>Diploid genomic architecture of Nitzschia inconspicua, an elite biomass production diatom.</title>
        <authorList>
            <person name="Oliver A."/>
            <person name="Podell S."/>
            <person name="Pinowska A."/>
            <person name="Traller J.C."/>
            <person name="Smith S.R."/>
            <person name="McClure R."/>
            <person name="Beliaev A."/>
            <person name="Bohutskyi P."/>
            <person name="Hill E.A."/>
            <person name="Rabines A."/>
            <person name="Zheng H."/>
            <person name="Allen L.Z."/>
            <person name="Kuo A."/>
            <person name="Grigoriev I.V."/>
            <person name="Allen A.E."/>
            <person name="Hazlebeck D."/>
            <person name="Allen E.E."/>
        </authorList>
    </citation>
    <scope>NUCLEOTIDE SEQUENCE</scope>
    <source>
        <strain evidence="3">Hildebrandi</strain>
    </source>
</reference>
<gene>
    <name evidence="3" type="ORF">IV203_012775</name>
</gene>
<comment type="caution">
    <text evidence="3">The sequence shown here is derived from an EMBL/GenBank/DDBJ whole genome shotgun (WGS) entry which is preliminary data.</text>
</comment>
<name>A0A9K3K8E8_9STRA</name>
<sequence>MSSTMPPQTPECCVPLNAPAACTSTSRATPLTLRTQARSRYAGYHYLSEISDNPATPAAPNGAIQIPCQILKEVVSSAAKAELAGTFHNGKRRMPHPRLPRGTWPPPRTYAYHHRQFTAVGIANDTVKQKRSKQWTCDSTGSVTGVWLALNIEYGIYNHNIIYAIYRTPILLAATALSSSSFSSKTSSSKAGAATTNNNNNKYSVGNVKVPMLRNGMDYVRLGDSDLIVSKVCMGTMTYGEQNTIEEGVALLRRAFDDYGINFLDTAEIYPVPTKPTTQGQTDYTVREFLKNRNRNDVVIATKVAGRSPRMTWLPRAQPNTPADLTKEQILQSVDASLERLGCQYIDLLQIHWPGRYCGGSFGSPDFKPSQYEQDIKDNNNNLPPVPFQEQLEAMQQLIREGKVRYIGVSNETPFGVCTMVELHNRYPDLYPKIVSIQNSYSLVVRKDYEAGLAETCYHHNVALLPYSPLAGGALTGKYRTEETSKNARMNLFPGFMERYLQSINEEAVNCYCGLAHKYNLTPTQLALSWCYHNELCASTIVGATTMEQLEENLQAYDIKLDDVNTKIREEIDAIYKKYTDPTKARNNPQ</sequence>
<dbReference type="GO" id="GO:0016491">
    <property type="term" value="F:oxidoreductase activity"/>
    <property type="evidence" value="ECO:0007669"/>
    <property type="project" value="UniProtKB-KW"/>
</dbReference>
<dbReference type="Pfam" id="PF00248">
    <property type="entry name" value="Aldo_ket_red"/>
    <property type="match status" value="1"/>
</dbReference>
<protein>
    <submittedName>
        <fullName evidence="3">Aldo/keto reductase family protein</fullName>
    </submittedName>
</protein>
<dbReference type="AlphaFoldDB" id="A0A9K3K8E8"/>
<evidence type="ECO:0000259" key="2">
    <source>
        <dbReference type="Pfam" id="PF00248"/>
    </source>
</evidence>
<evidence type="ECO:0000256" key="1">
    <source>
        <dbReference type="ARBA" id="ARBA00023002"/>
    </source>
</evidence>
<accession>A0A9K3K8E8</accession>
<keyword evidence="1" id="KW-0560">Oxidoreductase</keyword>
<dbReference type="PANTHER" id="PTHR43364:SF4">
    <property type="entry name" value="NAD(P)-LINKED OXIDOREDUCTASE SUPERFAMILY PROTEIN"/>
    <property type="match status" value="1"/>
</dbReference>
<evidence type="ECO:0000313" key="3">
    <source>
        <dbReference type="EMBL" id="KAG7338855.1"/>
    </source>
</evidence>